<keyword evidence="10" id="KW-0168">Coated pit</keyword>
<dbReference type="InterPro" id="IPR022775">
    <property type="entry name" value="AP_mu_sigma_su"/>
</dbReference>
<comment type="function">
    <text evidence="11">Component of the adaptor complexes which link clathrin to receptors in coated vesicles. Clathrin-associated protein complexes are believed to interact with the cytoplasmic tails of membrane proteins, leading to their selection and concentration.</text>
</comment>
<evidence type="ECO:0000256" key="1">
    <source>
        <dbReference type="ARBA" id="ARBA00004236"/>
    </source>
</evidence>
<dbReference type="InterPro" id="IPR027156">
    <property type="entry name" value="APS2"/>
</dbReference>
<sequence>MVLSFILIQNRQGKTRLAKWYSPYNDDEKIRLKGEIHRLVAPRDQKHQSNFVEFRGSSKIVYRRYAGLFFCACVEVGDNELATLEGIHFFVEVLDSFFGNVCELDLVFNFYKVYAILDEVFLAGEIQETSKQVVLTRLEHLDKLDGAQYAGYDTQNGTTTPLTPTPTTGVPLLTQGLKSLKHILQKGEAYAIEHSIPAEQILQARLAPDMHPLLFQIRSCSDTAKGVLVRLAGREPVVMEDNEQTFAELYARIDKTLALFDDVKPEEFEGKEGIEVVMKRRLGDFKTTGLGLLQQYALPNFYFHEGMAYALLRKEGVQIGKLDFLAGGSSPAGA</sequence>
<dbReference type="OrthoDB" id="371463at2759"/>
<evidence type="ECO:0000313" key="17">
    <source>
        <dbReference type="EMBL" id="OQO11338.1"/>
    </source>
</evidence>
<comment type="caution">
    <text evidence="17">The sequence shown here is derived from an EMBL/GenBank/DDBJ whole genome shotgun (WGS) entry which is preliminary data.</text>
</comment>
<dbReference type="STRING" id="1507870.A0A1V8TJB7"/>
<dbReference type="FunFam" id="3.30.450.60:FF:000011">
    <property type="entry name" value="AP complex subunit sigma"/>
    <property type="match status" value="1"/>
</dbReference>
<dbReference type="EMBL" id="NAJO01000007">
    <property type="protein sequence ID" value="OQO11338.1"/>
    <property type="molecule type" value="Genomic_DNA"/>
</dbReference>
<evidence type="ECO:0000256" key="12">
    <source>
        <dbReference type="ARBA" id="ARBA00030104"/>
    </source>
</evidence>
<name>A0A1V8TJB7_9PEZI</name>
<evidence type="ECO:0000256" key="7">
    <source>
        <dbReference type="ARBA" id="ARBA00022583"/>
    </source>
</evidence>
<dbReference type="InterPro" id="IPR016635">
    <property type="entry name" value="AP_complex_ssu"/>
</dbReference>
<evidence type="ECO:0000313" key="18">
    <source>
        <dbReference type="Proteomes" id="UP000192596"/>
    </source>
</evidence>
<protein>
    <recommendedName>
        <fullName evidence="4">AP-2 complex subunit sigma</fullName>
    </recommendedName>
    <alternativeName>
        <fullName evidence="12">Adaptin small chain</fullName>
    </alternativeName>
    <alternativeName>
        <fullName evidence="13">Clathrin assembly protein 2 sigma small chain</fullName>
    </alternativeName>
    <alternativeName>
        <fullName evidence="14">Sigma2-adaptin</fullName>
    </alternativeName>
</protein>
<accession>A0A1V8TJB7</accession>
<evidence type="ECO:0000256" key="4">
    <source>
        <dbReference type="ARBA" id="ARBA00013914"/>
    </source>
</evidence>
<proteinExistence type="inferred from homology"/>
<dbReference type="Pfam" id="PF09351">
    <property type="entry name" value="DUF1993"/>
    <property type="match status" value="1"/>
</dbReference>
<dbReference type="SUPFAM" id="SSF64356">
    <property type="entry name" value="SNARE-like"/>
    <property type="match status" value="1"/>
</dbReference>
<keyword evidence="5" id="KW-0813">Transport</keyword>
<evidence type="ECO:0000256" key="3">
    <source>
        <dbReference type="ARBA" id="ARBA00006972"/>
    </source>
</evidence>
<dbReference type="Pfam" id="PF01217">
    <property type="entry name" value="Clat_adaptor_s"/>
    <property type="match status" value="1"/>
</dbReference>
<evidence type="ECO:0000256" key="6">
    <source>
        <dbReference type="ARBA" id="ARBA00022475"/>
    </source>
</evidence>
<dbReference type="InterPro" id="IPR018531">
    <property type="entry name" value="DUF1993"/>
</dbReference>
<dbReference type="InterPro" id="IPR034660">
    <property type="entry name" value="DinB/YfiT-like"/>
</dbReference>
<comment type="similarity">
    <text evidence="3">Belongs to the adaptor complexes small subunit family.</text>
</comment>
<keyword evidence="6" id="KW-1003">Cell membrane</keyword>
<evidence type="ECO:0000256" key="15">
    <source>
        <dbReference type="ARBA" id="ARBA00062168"/>
    </source>
</evidence>
<evidence type="ECO:0000256" key="8">
    <source>
        <dbReference type="ARBA" id="ARBA00022927"/>
    </source>
</evidence>
<dbReference type="InParanoid" id="A0A1V8TJB7"/>
<keyword evidence="7" id="KW-0254">Endocytosis</keyword>
<evidence type="ECO:0000259" key="16">
    <source>
        <dbReference type="Pfam" id="PF01217"/>
    </source>
</evidence>
<gene>
    <name evidence="17" type="ORF">B0A48_05594</name>
</gene>
<comment type="subcellular location">
    <subcellularLocation>
        <location evidence="1">Cell membrane</location>
    </subcellularLocation>
    <subcellularLocation>
        <location evidence="2">Membrane</location>
        <location evidence="2">Coated pit</location>
        <topology evidence="2">Peripheral membrane protein</topology>
        <orientation evidence="2">Cytoplasmic side</orientation>
    </subcellularLocation>
</comment>
<dbReference type="InterPro" id="IPR011012">
    <property type="entry name" value="Longin-like_dom_sf"/>
</dbReference>
<keyword evidence="9" id="KW-0472">Membrane</keyword>
<dbReference type="Gene3D" id="1.20.120.450">
    <property type="entry name" value="dinb family like domain"/>
    <property type="match status" value="1"/>
</dbReference>
<dbReference type="Proteomes" id="UP000192596">
    <property type="component" value="Unassembled WGS sequence"/>
</dbReference>
<evidence type="ECO:0000256" key="2">
    <source>
        <dbReference type="ARBA" id="ARBA00004277"/>
    </source>
</evidence>
<keyword evidence="18" id="KW-1185">Reference proteome</keyword>
<feature type="domain" description="AP complex mu/sigma subunit" evidence="16">
    <location>
        <begin position="3"/>
        <end position="144"/>
    </location>
</feature>
<dbReference type="SUPFAM" id="SSF109854">
    <property type="entry name" value="DinB/YfiT-like putative metalloenzymes"/>
    <property type="match status" value="1"/>
</dbReference>
<evidence type="ECO:0000256" key="14">
    <source>
        <dbReference type="ARBA" id="ARBA00032648"/>
    </source>
</evidence>
<dbReference type="GO" id="GO:0015031">
    <property type="term" value="P:protein transport"/>
    <property type="evidence" value="ECO:0007669"/>
    <property type="project" value="UniProtKB-KW"/>
</dbReference>
<evidence type="ECO:0000256" key="11">
    <source>
        <dbReference type="ARBA" id="ARBA00025487"/>
    </source>
</evidence>
<evidence type="ECO:0000256" key="9">
    <source>
        <dbReference type="ARBA" id="ARBA00023136"/>
    </source>
</evidence>
<comment type="subunit">
    <text evidence="15">Adaptor protein complex 2 (AP-2) is a heterotetramer composed of two large adaptins (alpha-type subunit APL3 and beta-type subunit APL1), a medium chain (mu-type subunit APM4) and a small adaptin (sigma-type subunit APS2).</text>
</comment>
<evidence type="ECO:0000256" key="5">
    <source>
        <dbReference type="ARBA" id="ARBA00022448"/>
    </source>
</evidence>
<dbReference type="GO" id="GO:0072583">
    <property type="term" value="P:clathrin-dependent endocytosis"/>
    <property type="evidence" value="ECO:0007669"/>
    <property type="project" value="InterPro"/>
</dbReference>
<reference evidence="18" key="1">
    <citation type="submission" date="2017-03" db="EMBL/GenBank/DDBJ databases">
        <title>Genomes of endolithic fungi from Antarctica.</title>
        <authorList>
            <person name="Coleine C."/>
            <person name="Masonjones S."/>
            <person name="Stajich J.E."/>
        </authorList>
    </citation>
    <scope>NUCLEOTIDE SEQUENCE [LARGE SCALE GENOMIC DNA]</scope>
    <source>
        <strain evidence="18">CCFEE 5527</strain>
    </source>
</reference>
<organism evidence="17 18">
    <name type="scientific">Cryoendolithus antarcticus</name>
    <dbReference type="NCBI Taxonomy" id="1507870"/>
    <lineage>
        <taxon>Eukaryota</taxon>
        <taxon>Fungi</taxon>
        <taxon>Dikarya</taxon>
        <taxon>Ascomycota</taxon>
        <taxon>Pezizomycotina</taxon>
        <taxon>Dothideomycetes</taxon>
        <taxon>Dothideomycetidae</taxon>
        <taxon>Cladosporiales</taxon>
        <taxon>Cladosporiaceae</taxon>
        <taxon>Cryoendolithus</taxon>
    </lineage>
</organism>
<keyword evidence="8" id="KW-0653">Protein transport</keyword>
<dbReference type="PANTHER" id="PTHR11753">
    <property type="entry name" value="ADAPTOR COMPLEXES SMALL SUBUNIT FAMILY"/>
    <property type="match status" value="1"/>
</dbReference>
<evidence type="ECO:0000256" key="10">
    <source>
        <dbReference type="ARBA" id="ARBA00023176"/>
    </source>
</evidence>
<dbReference type="Gene3D" id="3.30.450.60">
    <property type="match status" value="1"/>
</dbReference>
<dbReference type="CDD" id="cd14833">
    <property type="entry name" value="AP2_sigma"/>
    <property type="match status" value="1"/>
</dbReference>
<dbReference type="AlphaFoldDB" id="A0A1V8TJB7"/>
<evidence type="ECO:0000256" key="13">
    <source>
        <dbReference type="ARBA" id="ARBA00031686"/>
    </source>
</evidence>
<dbReference type="GO" id="GO:0030122">
    <property type="term" value="C:AP-2 adaptor complex"/>
    <property type="evidence" value="ECO:0007669"/>
    <property type="project" value="InterPro"/>
</dbReference>
<dbReference type="GO" id="GO:0035615">
    <property type="term" value="F:clathrin adaptor activity"/>
    <property type="evidence" value="ECO:0007669"/>
    <property type="project" value="InterPro"/>
</dbReference>